<dbReference type="Gene3D" id="3.40.50.1820">
    <property type="entry name" value="alpha/beta hydrolase"/>
    <property type="match status" value="1"/>
</dbReference>
<comment type="similarity">
    <text evidence="1">Belongs to the 'GDXG' lipolytic enzyme family.</text>
</comment>
<name>A0ABW4ICT7_9SPHI</name>
<gene>
    <name evidence="4" type="ORF">ACFSAH_09680</name>
</gene>
<dbReference type="InterPro" id="IPR049492">
    <property type="entry name" value="BD-FAE-like_dom"/>
</dbReference>
<keyword evidence="2 4" id="KW-0378">Hydrolase</keyword>
<evidence type="ECO:0000256" key="1">
    <source>
        <dbReference type="ARBA" id="ARBA00010515"/>
    </source>
</evidence>
<dbReference type="PANTHER" id="PTHR48081">
    <property type="entry name" value="AB HYDROLASE SUPERFAMILY PROTEIN C4A8.06C"/>
    <property type="match status" value="1"/>
</dbReference>
<sequence length="392" mass="44404">MNNGTIIKAFTFYLLLIGVVFNAKAQQHYEVKQTTVVYKQIDGFDLKMNIYTPVIKGKDKLSAIMFFHGGGWNIGSPKLFDLQAKYLASRGMVAFCPEYRLAAKHKVTVVECVKDARTAIRYIKSHADELGINSNQITASGASAGGHLAASLATIDQFNESTDDTTISAEPYALALFAPAVHVEREKLNEGYRQRFAGQEEALSPYNHIRKNMPPTLLMSGDKDTQVPVTIIRDFKKKMDEYGNTCKQIEYPGKGHGFIRIDQTPDSFQASLKDLETFLEGLVKFKAPSWLDEYVALEKAKSFNAFSMQALEEVNATDAQKKQFNNLQKEYKDKLNAIKKNNGLSEAEKKDEHQKLNRYNAEVYWEKILTPEQKKYLKNKEKELRAQKNNSL</sequence>
<dbReference type="GO" id="GO:0016787">
    <property type="term" value="F:hydrolase activity"/>
    <property type="evidence" value="ECO:0007669"/>
    <property type="project" value="UniProtKB-KW"/>
</dbReference>
<dbReference type="PANTHER" id="PTHR48081:SF30">
    <property type="entry name" value="ACETYL-HYDROLASE LIPR-RELATED"/>
    <property type="match status" value="1"/>
</dbReference>
<dbReference type="RefSeq" id="WP_379662526.1">
    <property type="nucleotide sequence ID" value="NZ_JBHUDG010000015.1"/>
</dbReference>
<comment type="caution">
    <text evidence="4">The sequence shown here is derived from an EMBL/GenBank/DDBJ whole genome shotgun (WGS) entry which is preliminary data.</text>
</comment>
<dbReference type="Pfam" id="PF20434">
    <property type="entry name" value="BD-FAE"/>
    <property type="match status" value="1"/>
</dbReference>
<keyword evidence="5" id="KW-1185">Reference proteome</keyword>
<evidence type="ECO:0000313" key="4">
    <source>
        <dbReference type="EMBL" id="MFD1630149.1"/>
    </source>
</evidence>
<dbReference type="InterPro" id="IPR050300">
    <property type="entry name" value="GDXG_lipolytic_enzyme"/>
</dbReference>
<evidence type="ECO:0000313" key="5">
    <source>
        <dbReference type="Proteomes" id="UP001597118"/>
    </source>
</evidence>
<evidence type="ECO:0000259" key="3">
    <source>
        <dbReference type="Pfam" id="PF20434"/>
    </source>
</evidence>
<dbReference type="SUPFAM" id="SSF53474">
    <property type="entry name" value="alpha/beta-Hydrolases"/>
    <property type="match status" value="1"/>
</dbReference>
<evidence type="ECO:0000256" key="2">
    <source>
        <dbReference type="ARBA" id="ARBA00022801"/>
    </source>
</evidence>
<proteinExistence type="inferred from homology"/>
<feature type="domain" description="BD-FAE-like" evidence="3">
    <location>
        <begin position="48"/>
        <end position="161"/>
    </location>
</feature>
<dbReference type="InterPro" id="IPR029058">
    <property type="entry name" value="AB_hydrolase_fold"/>
</dbReference>
<organism evidence="4 5">
    <name type="scientific">Pseudopedobacter beijingensis</name>
    <dbReference type="NCBI Taxonomy" id="1207056"/>
    <lineage>
        <taxon>Bacteria</taxon>
        <taxon>Pseudomonadati</taxon>
        <taxon>Bacteroidota</taxon>
        <taxon>Sphingobacteriia</taxon>
        <taxon>Sphingobacteriales</taxon>
        <taxon>Sphingobacteriaceae</taxon>
        <taxon>Pseudopedobacter</taxon>
    </lineage>
</organism>
<accession>A0ABW4ICT7</accession>
<reference evidence="5" key="1">
    <citation type="journal article" date="2019" name="Int. J. Syst. Evol. Microbiol.">
        <title>The Global Catalogue of Microorganisms (GCM) 10K type strain sequencing project: providing services to taxonomists for standard genome sequencing and annotation.</title>
        <authorList>
            <consortium name="The Broad Institute Genomics Platform"/>
            <consortium name="The Broad Institute Genome Sequencing Center for Infectious Disease"/>
            <person name="Wu L."/>
            <person name="Ma J."/>
        </authorList>
    </citation>
    <scope>NUCLEOTIDE SEQUENCE [LARGE SCALE GENOMIC DNA]</scope>
    <source>
        <strain evidence="5">CCUG 53762</strain>
    </source>
</reference>
<protein>
    <submittedName>
        <fullName evidence="4">Alpha/beta hydrolase fold domain-containing protein</fullName>
    </submittedName>
</protein>
<dbReference type="EMBL" id="JBHUDG010000015">
    <property type="protein sequence ID" value="MFD1630149.1"/>
    <property type="molecule type" value="Genomic_DNA"/>
</dbReference>
<dbReference type="Proteomes" id="UP001597118">
    <property type="component" value="Unassembled WGS sequence"/>
</dbReference>